<dbReference type="CDD" id="cd01518">
    <property type="entry name" value="RHOD_YceA"/>
    <property type="match status" value="1"/>
</dbReference>
<feature type="domain" description="Rhodanese" evidence="3">
    <location>
        <begin position="121"/>
        <end position="218"/>
    </location>
</feature>
<evidence type="ECO:0000313" key="4">
    <source>
        <dbReference type="EMBL" id="EJP72892.1"/>
    </source>
</evidence>
<dbReference type="SUPFAM" id="SSF52821">
    <property type="entry name" value="Rhodanese/Cell cycle control phosphatase"/>
    <property type="match status" value="1"/>
</dbReference>
<dbReference type="AlphaFoldDB" id="J4V2X4"/>
<dbReference type="NCBIfam" id="NF001136">
    <property type="entry name" value="PRK00142.1-4"/>
    <property type="match status" value="1"/>
</dbReference>
<evidence type="ECO:0000313" key="5">
    <source>
        <dbReference type="Proteomes" id="UP000010116"/>
    </source>
</evidence>
<keyword evidence="1" id="KW-0560">Oxidoreductase</keyword>
<dbReference type="PROSITE" id="PS50206">
    <property type="entry name" value="RHODANESE_3"/>
    <property type="match status" value="1"/>
</dbReference>
<comment type="function">
    <text evidence="1">Catalyzes oxygen-dependent 5-hydroxyuridine (ho5U) modification at position 34 in tRNAs.</text>
</comment>
<name>J4V2X4_9GAMM</name>
<dbReference type="EMBL" id="JH611185">
    <property type="protein sequence ID" value="EJP72892.1"/>
    <property type="molecule type" value="Genomic_DNA"/>
</dbReference>
<sequence>MIKVAALYKFSQIADPQALSIDIKTFLSTNNIYGTILVGEEGLNGTISGKENNIDNVIIFLKKIAGFEDLDVKYSYSDINPFVRLKIKLKKEIVTIGDTSVNPNINSGTYVDPKDWNDLISDKDVLLVDTRNDYEVSIGSFKNAINPETKTFREFPKWVSDLDVSEEKKKSMKVAMYCTGGIRCEKASAYMKSSGFENVYHLKGGILKYFEEIDHSRSLWNGECFVFDDRVAVKHDLSEGSYDMCHGCRMPITDDDKQSTEYERGVSCPNCFHVKTDEQKSRYKSRQKQVDLAKSRNQKHIGQRQKAT</sequence>
<keyword evidence="1" id="KW-0819">tRNA processing</keyword>
<proteinExistence type="inferred from homology"/>
<protein>
    <recommendedName>
        <fullName evidence="1">tRNA uridine(34) hydroxylase</fullName>
        <ecNumber evidence="1">1.14.-.-</ecNumber>
    </recommendedName>
    <alternativeName>
        <fullName evidence="1">tRNA hydroxylation protein O</fullName>
    </alternativeName>
</protein>
<dbReference type="SMART" id="SM00450">
    <property type="entry name" value="RHOD"/>
    <property type="match status" value="1"/>
</dbReference>
<evidence type="ECO:0000256" key="1">
    <source>
        <dbReference type="HAMAP-Rule" id="MF_00469"/>
    </source>
</evidence>
<reference evidence="4 5" key="1">
    <citation type="journal article" date="2012" name="ISME J.">
        <title>Genomic insights to SAR86, an abundant and uncultivated marine bacterial lineage.</title>
        <authorList>
            <person name="Dupont C.L."/>
            <person name="Rusch D.B."/>
            <person name="Yooseph S."/>
            <person name="Lombardo M.J."/>
            <person name="Richter R.A."/>
            <person name="Valas R."/>
            <person name="Novotny M."/>
            <person name="Yee-Greenbaum J."/>
            <person name="Selengut J.D."/>
            <person name="Haft D.H."/>
            <person name="Halpern A.L."/>
            <person name="Lasken R.S."/>
            <person name="Nealson K."/>
            <person name="Friedman R."/>
            <person name="Venter J.C."/>
        </authorList>
    </citation>
    <scope>NUCLEOTIDE SEQUENCE [LARGE SCALE GENOMIC DNA]</scope>
</reference>
<feature type="region of interest" description="Disordered" evidence="2">
    <location>
        <begin position="279"/>
        <end position="308"/>
    </location>
</feature>
<dbReference type="InterPro" id="IPR001763">
    <property type="entry name" value="Rhodanese-like_dom"/>
</dbReference>
<comment type="similarity">
    <text evidence="1">Belongs to the TrhO family.</text>
</comment>
<dbReference type="PANTHER" id="PTHR43268">
    <property type="entry name" value="THIOSULFATE SULFURTRANSFERASE/RHODANESE-LIKE DOMAIN-CONTAINING PROTEIN 2"/>
    <property type="match status" value="1"/>
</dbReference>
<accession>J4V2X4</accession>
<comment type="catalytic activity">
    <reaction evidence="1">
        <text>uridine(34) in tRNA + AH2 + O2 = 5-hydroxyuridine(34) in tRNA + A + H2O</text>
        <dbReference type="Rhea" id="RHEA:64224"/>
        <dbReference type="Rhea" id="RHEA-COMP:11727"/>
        <dbReference type="Rhea" id="RHEA-COMP:13381"/>
        <dbReference type="ChEBI" id="CHEBI:13193"/>
        <dbReference type="ChEBI" id="CHEBI:15377"/>
        <dbReference type="ChEBI" id="CHEBI:15379"/>
        <dbReference type="ChEBI" id="CHEBI:17499"/>
        <dbReference type="ChEBI" id="CHEBI:65315"/>
        <dbReference type="ChEBI" id="CHEBI:136877"/>
    </reaction>
</comment>
<dbReference type="HOGENOM" id="CLU_038878_0_0_6"/>
<evidence type="ECO:0000256" key="2">
    <source>
        <dbReference type="SAM" id="MobiDB-lite"/>
    </source>
</evidence>
<dbReference type="InterPro" id="IPR036873">
    <property type="entry name" value="Rhodanese-like_dom_sf"/>
</dbReference>
<dbReference type="InterPro" id="IPR040503">
    <property type="entry name" value="TRHO_N"/>
</dbReference>
<dbReference type="InterPro" id="IPR020936">
    <property type="entry name" value="TrhO"/>
</dbReference>
<organism evidence="4 5">
    <name type="scientific">SAR86 cluster bacterium SAR86B</name>
    <dbReference type="NCBI Taxonomy" id="1123867"/>
    <lineage>
        <taxon>Bacteria</taxon>
        <taxon>Pseudomonadati</taxon>
        <taxon>Pseudomonadota</taxon>
        <taxon>Gammaproteobacteria</taxon>
        <taxon>SAR86 cluster</taxon>
    </lineage>
</organism>
<feature type="compositionally biased region" description="Basic residues" evidence="2">
    <location>
        <begin position="296"/>
        <end position="308"/>
    </location>
</feature>
<dbReference type="HAMAP" id="MF_00469">
    <property type="entry name" value="TrhO"/>
    <property type="match status" value="1"/>
</dbReference>
<gene>
    <name evidence="1" type="primary">trhO</name>
    <name evidence="4" type="ORF">NT02SARS_0933</name>
</gene>
<dbReference type="Proteomes" id="UP000010116">
    <property type="component" value="Unassembled WGS sequence"/>
</dbReference>
<dbReference type="EC" id="1.14.-.-" evidence="1"/>
<dbReference type="GO" id="GO:0006400">
    <property type="term" value="P:tRNA modification"/>
    <property type="evidence" value="ECO:0007669"/>
    <property type="project" value="UniProtKB-UniRule"/>
</dbReference>
<dbReference type="PANTHER" id="PTHR43268:SF3">
    <property type="entry name" value="RHODANESE-LIKE DOMAIN-CONTAINING PROTEIN 7-RELATED"/>
    <property type="match status" value="1"/>
</dbReference>
<dbReference type="Pfam" id="PF00581">
    <property type="entry name" value="Rhodanese"/>
    <property type="match status" value="1"/>
</dbReference>
<dbReference type="GO" id="GO:0016705">
    <property type="term" value="F:oxidoreductase activity, acting on paired donors, with incorporation or reduction of molecular oxygen"/>
    <property type="evidence" value="ECO:0007669"/>
    <property type="project" value="UniProtKB-UniRule"/>
</dbReference>
<dbReference type="Pfam" id="PF17773">
    <property type="entry name" value="UPF0176_N"/>
    <property type="match status" value="1"/>
</dbReference>
<evidence type="ECO:0000259" key="3">
    <source>
        <dbReference type="PROSITE" id="PS50206"/>
    </source>
</evidence>
<dbReference type="Gene3D" id="3.40.250.10">
    <property type="entry name" value="Rhodanese-like domain"/>
    <property type="match status" value="1"/>
</dbReference>
<dbReference type="Gene3D" id="3.30.70.100">
    <property type="match status" value="1"/>
</dbReference>